<feature type="region of interest" description="Disordered" evidence="1">
    <location>
        <begin position="1"/>
        <end position="40"/>
    </location>
</feature>
<gene>
    <name evidence="3" type="ORF">HannXRQ_Chr08g0209501</name>
    <name evidence="2" type="ORF">HanXRQr2_Chr15g0698561</name>
</gene>
<evidence type="ECO:0000313" key="2">
    <source>
        <dbReference type="EMBL" id="KAF5764999.1"/>
    </source>
</evidence>
<feature type="compositionally biased region" description="Acidic residues" evidence="1">
    <location>
        <begin position="350"/>
        <end position="368"/>
    </location>
</feature>
<dbReference type="PANTHER" id="PTHR33499:SF11">
    <property type="entry name" value="NO APICAL MERISTEM-ASSOCIATED C-TERMINAL DOMAIN-CONTAINING PROTEIN"/>
    <property type="match status" value="1"/>
</dbReference>
<evidence type="ECO:0000256" key="1">
    <source>
        <dbReference type="SAM" id="MobiDB-lite"/>
    </source>
</evidence>
<proteinExistence type="predicted"/>
<dbReference type="PANTHER" id="PTHR33499">
    <property type="entry name" value="OS12G0282400 PROTEIN-RELATED"/>
    <property type="match status" value="1"/>
</dbReference>
<dbReference type="EMBL" id="MNCJ02000330">
    <property type="protein sequence ID" value="KAF5764999.1"/>
    <property type="molecule type" value="Genomic_DNA"/>
</dbReference>
<reference evidence="3" key="2">
    <citation type="submission" date="2017-02" db="EMBL/GenBank/DDBJ databases">
        <title>Sunflower complete genome.</title>
        <authorList>
            <person name="Langlade N."/>
            <person name="Munos S."/>
        </authorList>
    </citation>
    <scope>NUCLEOTIDE SEQUENCE [LARGE SCALE GENOMIC DNA]</scope>
    <source>
        <tissue evidence="3">Leaves</tissue>
    </source>
</reference>
<reference evidence="2 4" key="1">
    <citation type="journal article" date="2017" name="Nature">
        <title>The sunflower genome provides insights into oil metabolism, flowering and Asterid evolution.</title>
        <authorList>
            <person name="Badouin H."/>
            <person name="Gouzy J."/>
            <person name="Grassa C.J."/>
            <person name="Murat F."/>
            <person name="Staton S.E."/>
            <person name="Cottret L."/>
            <person name="Lelandais-Briere C."/>
            <person name="Owens G.L."/>
            <person name="Carrere S."/>
            <person name="Mayjonade B."/>
            <person name="Legrand L."/>
            <person name="Gill N."/>
            <person name="Kane N.C."/>
            <person name="Bowers J.E."/>
            <person name="Hubner S."/>
            <person name="Bellec A."/>
            <person name="Berard A."/>
            <person name="Berges H."/>
            <person name="Blanchet N."/>
            <person name="Boniface M.C."/>
            <person name="Brunel D."/>
            <person name="Catrice O."/>
            <person name="Chaidir N."/>
            <person name="Claudel C."/>
            <person name="Donnadieu C."/>
            <person name="Faraut T."/>
            <person name="Fievet G."/>
            <person name="Helmstetter N."/>
            <person name="King M."/>
            <person name="Knapp S.J."/>
            <person name="Lai Z."/>
            <person name="Le Paslier M.C."/>
            <person name="Lippi Y."/>
            <person name="Lorenzon L."/>
            <person name="Mandel J.R."/>
            <person name="Marage G."/>
            <person name="Marchand G."/>
            <person name="Marquand E."/>
            <person name="Bret-Mestries E."/>
            <person name="Morien E."/>
            <person name="Nambeesan S."/>
            <person name="Nguyen T."/>
            <person name="Pegot-Espagnet P."/>
            <person name="Pouilly N."/>
            <person name="Raftis F."/>
            <person name="Sallet E."/>
            <person name="Schiex T."/>
            <person name="Thomas J."/>
            <person name="Vandecasteele C."/>
            <person name="Vares D."/>
            <person name="Vear F."/>
            <person name="Vautrin S."/>
            <person name="Crespi M."/>
            <person name="Mangin B."/>
            <person name="Burke J.M."/>
            <person name="Salse J."/>
            <person name="Munos S."/>
            <person name="Vincourt P."/>
            <person name="Rieseberg L.H."/>
            <person name="Langlade N.B."/>
        </authorList>
    </citation>
    <scope>NUCLEOTIDE SEQUENCE [LARGE SCALE GENOMIC DNA]</scope>
    <source>
        <strain evidence="4">cv. SF193</strain>
        <tissue evidence="2">Leaves</tissue>
    </source>
</reference>
<name>A0A251U2D8_HELAN</name>
<feature type="region of interest" description="Disordered" evidence="1">
    <location>
        <begin position="291"/>
        <end position="312"/>
    </location>
</feature>
<dbReference type="Proteomes" id="UP000215914">
    <property type="component" value="Chromosome 8"/>
</dbReference>
<organism evidence="3 4">
    <name type="scientific">Helianthus annuus</name>
    <name type="common">Common sunflower</name>
    <dbReference type="NCBI Taxonomy" id="4232"/>
    <lineage>
        <taxon>Eukaryota</taxon>
        <taxon>Viridiplantae</taxon>
        <taxon>Streptophyta</taxon>
        <taxon>Embryophyta</taxon>
        <taxon>Tracheophyta</taxon>
        <taxon>Spermatophyta</taxon>
        <taxon>Magnoliopsida</taxon>
        <taxon>eudicotyledons</taxon>
        <taxon>Gunneridae</taxon>
        <taxon>Pentapetalae</taxon>
        <taxon>asterids</taxon>
        <taxon>campanulids</taxon>
        <taxon>Asterales</taxon>
        <taxon>Asteraceae</taxon>
        <taxon>Asteroideae</taxon>
        <taxon>Heliantheae alliance</taxon>
        <taxon>Heliantheae</taxon>
        <taxon>Helianthus</taxon>
    </lineage>
</organism>
<dbReference type="OMA" id="MTRENWH"/>
<dbReference type="Gramene" id="mRNA:HanXRQr2_Chr15g0698561">
    <property type="protein sequence ID" value="mRNA:HanXRQr2_Chr15g0698561"/>
    <property type="gene ID" value="HanXRQr2_Chr15g0698561"/>
</dbReference>
<dbReference type="AlphaFoldDB" id="A0A251U2D8"/>
<keyword evidence="4" id="KW-1185">Reference proteome</keyword>
<sequence length="368" mass="41175">MADVMGMGHGGDGAGDQPPCGGGFCPGNHQQDLVPRKKTRGKAKNLKLDAELRRTGRPLTLPIDTECTFHPVGKPCDYFTREVGIYMWRNIPLDRSGWKNVDQFEKTSLDVHLKAKFDLAQVEKDIHASKIKGGIQQVIQKRFSDRKHYAKLEFLKGGGYADIEGARNKVPEDMTRENWHKAIRHFLTPEHIKRSLANAACRGKQRYANRGGSSSYASTSFKESLQRLEVFHKTHTDKDGNFSSSVAEEDYRRLVLEYEALSQRSCEEGGSSSQPGDLAIFENVLGSRRGHTRGIGPKPCSSTSRVVSGEESQTPQFSKALFQSWFQNPDFRNELQNFLSSSYPTKFGSEDVDGEEADDGSDDDMDMI</sequence>
<dbReference type="Pfam" id="PF03004">
    <property type="entry name" value="Transposase_24"/>
    <property type="match status" value="1"/>
</dbReference>
<dbReference type="InterPro" id="IPR004252">
    <property type="entry name" value="Probable_transposase_24"/>
</dbReference>
<evidence type="ECO:0000313" key="4">
    <source>
        <dbReference type="Proteomes" id="UP000215914"/>
    </source>
</evidence>
<reference evidence="2" key="3">
    <citation type="submission" date="2020-06" db="EMBL/GenBank/DDBJ databases">
        <title>Helianthus annuus Genome sequencing and assembly Release 2.</title>
        <authorList>
            <person name="Gouzy J."/>
            <person name="Langlade N."/>
            <person name="Munos S."/>
        </authorList>
    </citation>
    <scope>NUCLEOTIDE SEQUENCE</scope>
    <source>
        <tissue evidence="2">Leaves</tissue>
    </source>
</reference>
<dbReference type="InParanoid" id="A0A251U2D8"/>
<feature type="compositionally biased region" description="Polar residues" evidence="1">
    <location>
        <begin position="300"/>
        <end position="312"/>
    </location>
</feature>
<evidence type="ECO:0000313" key="3">
    <source>
        <dbReference type="EMBL" id="OTG17209.1"/>
    </source>
</evidence>
<dbReference type="EMBL" id="CM007897">
    <property type="protein sequence ID" value="OTG17209.1"/>
    <property type="molecule type" value="Genomic_DNA"/>
</dbReference>
<feature type="region of interest" description="Disordered" evidence="1">
    <location>
        <begin position="342"/>
        <end position="368"/>
    </location>
</feature>
<feature type="compositionally biased region" description="Gly residues" evidence="1">
    <location>
        <begin position="7"/>
        <end position="25"/>
    </location>
</feature>
<dbReference type="OrthoDB" id="1730349at2759"/>
<accession>A0A251U2D8</accession>
<protein>
    <submittedName>
        <fullName evidence="2 3">Transposase, Ptta/En/Spm, plant</fullName>
    </submittedName>
</protein>